<dbReference type="PANTHER" id="PTHR33204:SF39">
    <property type="entry name" value="TRANSCRIPTIONAL REGULATORY PROTEIN"/>
    <property type="match status" value="1"/>
</dbReference>
<dbReference type="OMA" id="VKRTVHP"/>
<dbReference type="PANTHER" id="PTHR33204">
    <property type="entry name" value="TRANSCRIPTIONAL REGULATOR, MARR FAMILY"/>
    <property type="match status" value="1"/>
</dbReference>
<dbReference type="InterPro" id="IPR011991">
    <property type="entry name" value="ArsR-like_HTH"/>
</dbReference>
<evidence type="ECO:0000313" key="5">
    <source>
        <dbReference type="EMBL" id="NVK98126.1"/>
    </source>
</evidence>
<organism evidence="5 6">
    <name type="scientific">Ruegeria pomeroyi</name>
    <dbReference type="NCBI Taxonomy" id="89184"/>
    <lineage>
        <taxon>Bacteria</taxon>
        <taxon>Pseudomonadati</taxon>
        <taxon>Pseudomonadota</taxon>
        <taxon>Alphaproteobacteria</taxon>
        <taxon>Rhodobacterales</taxon>
        <taxon>Roseobacteraceae</taxon>
        <taxon>Ruegeria</taxon>
    </lineage>
</organism>
<dbReference type="InterPro" id="IPR002577">
    <property type="entry name" value="HTH_HxlR"/>
</dbReference>
<dbReference type="EMBL" id="JABXIY010000041">
    <property type="protein sequence ID" value="NVK98126.1"/>
    <property type="molecule type" value="Genomic_DNA"/>
</dbReference>
<dbReference type="InterPro" id="IPR036390">
    <property type="entry name" value="WH_DNA-bd_sf"/>
</dbReference>
<feature type="domain" description="HTH hxlR-type" evidence="4">
    <location>
        <begin position="16"/>
        <end position="114"/>
    </location>
</feature>
<sequence>MKRREEIEKELGLDLCPIRTVLAQIGDKWSLLIILLLRDGGQRFSEMQRAIPDISQRMLTQTLRKLERDGLVSRTVTPTIPPRVDYAITTLGRSLFAPIGAMAQWAVEKQPQIIEARRAFDAAG</sequence>
<dbReference type="SUPFAM" id="SSF46785">
    <property type="entry name" value="Winged helix' DNA-binding domain"/>
    <property type="match status" value="1"/>
</dbReference>
<dbReference type="Pfam" id="PF01638">
    <property type="entry name" value="HxlR"/>
    <property type="match status" value="1"/>
</dbReference>
<dbReference type="InterPro" id="IPR036388">
    <property type="entry name" value="WH-like_DNA-bd_sf"/>
</dbReference>
<gene>
    <name evidence="5" type="ORF">HW564_14450</name>
</gene>
<name>A0A850LJF1_9RHOB</name>
<dbReference type="Gene3D" id="1.10.10.10">
    <property type="entry name" value="Winged helix-like DNA-binding domain superfamily/Winged helix DNA-binding domain"/>
    <property type="match status" value="1"/>
</dbReference>
<proteinExistence type="predicted"/>
<dbReference type="RefSeq" id="WP_011241886.1">
    <property type="nucleotide sequence ID" value="NZ_JABXIY010000041.1"/>
</dbReference>
<evidence type="ECO:0000256" key="2">
    <source>
        <dbReference type="ARBA" id="ARBA00023125"/>
    </source>
</evidence>
<evidence type="ECO:0000259" key="4">
    <source>
        <dbReference type="PROSITE" id="PS51118"/>
    </source>
</evidence>
<reference evidence="5 6" key="1">
    <citation type="journal article" date="2020" name="Proc. Natl. Acad. Sci. U.S.A.">
        <title>Ecological drivers of bacterial community assembly in synthetic phycospheres.</title>
        <authorList>
            <person name="Fu H."/>
            <person name="Uchimiya M."/>
            <person name="Gore J."/>
            <person name="Moran M.A."/>
        </authorList>
    </citation>
    <scope>NUCLEOTIDE SEQUENCE [LARGE SCALE GENOMIC DNA]</scope>
    <source>
        <strain evidence="5">HF-Din03</strain>
    </source>
</reference>
<protein>
    <submittedName>
        <fullName evidence="5">Helix-turn-helix transcriptional regulator</fullName>
    </submittedName>
</protein>
<dbReference type="CDD" id="cd00090">
    <property type="entry name" value="HTH_ARSR"/>
    <property type="match status" value="1"/>
</dbReference>
<dbReference type="GO" id="GO:0003677">
    <property type="term" value="F:DNA binding"/>
    <property type="evidence" value="ECO:0007669"/>
    <property type="project" value="UniProtKB-KW"/>
</dbReference>
<keyword evidence="2" id="KW-0238">DNA-binding</keyword>
<dbReference type="AlphaFoldDB" id="A0A850LJF1"/>
<comment type="caution">
    <text evidence="5">The sequence shown here is derived from an EMBL/GenBank/DDBJ whole genome shotgun (WGS) entry which is preliminary data.</text>
</comment>
<keyword evidence="3" id="KW-0804">Transcription</keyword>
<dbReference type="PROSITE" id="PS51118">
    <property type="entry name" value="HTH_HXLR"/>
    <property type="match status" value="1"/>
</dbReference>
<dbReference type="Proteomes" id="UP000565723">
    <property type="component" value="Unassembled WGS sequence"/>
</dbReference>
<accession>A0A850LJF1</accession>
<evidence type="ECO:0000313" key="6">
    <source>
        <dbReference type="Proteomes" id="UP000565723"/>
    </source>
</evidence>
<evidence type="ECO:0000256" key="1">
    <source>
        <dbReference type="ARBA" id="ARBA00023015"/>
    </source>
</evidence>
<dbReference type="GO" id="GO:0006355">
    <property type="term" value="P:regulation of DNA-templated transcription"/>
    <property type="evidence" value="ECO:0007669"/>
    <property type="project" value="UniProtKB-ARBA"/>
</dbReference>
<evidence type="ECO:0000256" key="3">
    <source>
        <dbReference type="ARBA" id="ARBA00023163"/>
    </source>
</evidence>
<keyword evidence="1" id="KW-0805">Transcription regulation</keyword>